<proteinExistence type="inferred from homology"/>
<evidence type="ECO:0000256" key="13">
    <source>
        <dbReference type="ARBA" id="ARBA00022840"/>
    </source>
</evidence>
<dbReference type="FunFam" id="3.20.19.10:FF:000002">
    <property type="entry name" value="Aconitate hydratase, mitochondrial"/>
    <property type="match status" value="1"/>
</dbReference>
<dbReference type="UniPathway" id="UPA00223">
    <property type="reaction ID" value="UER00718"/>
</dbReference>
<dbReference type="InterPro" id="IPR015928">
    <property type="entry name" value="Aconitase/3IPM_dehydase_swvl"/>
</dbReference>
<dbReference type="STRING" id="6336.A0A0V0SEG8"/>
<keyword evidence="8 23" id="KW-0479">Metal-binding</keyword>
<comment type="caution">
    <text evidence="26">The sequence shown here is derived from an EMBL/GenBank/DDBJ whole genome shotgun (WGS) entry which is preliminary data.</text>
</comment>
<dbReference type="InterPro" id="IPR018136">
    <property type="entry name" value="Aconitase_4Fe-4S_BS"/>
</dbReference>
<evidence type="ECO:0000256" key="8">
    <source>
        <dbReference type="ARBA" id="ARBA00022723"/>
    </source>
</evidence>
<evidence type="ECO:0000256" key="11">
    <source>
        <dbReference type="ARBA" id="ARBA00022801"/>
    </source>
</evidence>
<dbReference type="GO" id="GO:0005524">
    <property type="term" value="F:ATP binding"/>
    <property type="evidence" value="ECO:0007669"/>
    <property type="project" value="UniProtKB-KW"/>
</dbReference>
<evidence type="ECO:0000259" key="25">
    <source>
        <dbReference type="PROSITE" id="PS51131"/>
    </source>
</evidence>
<dbReference type="InterPro" id="IPR004584">
    <property type="entry name" value="Rad50_eukaryotes"/>
</dbReference>
<comment type="function">
    <text evidence="2">Catalyzes the isomerization of citrate to isocitrate via cis-aconitate.</text>
</comment>
<dbReference type="PRINTS" id="PR00415">
    <property type="entry name" value="ACONITASE"/>
</dbReference>
<keyword evidence="27" id="KW-1185">Reference proteome</keyword>
<reference evidence="26 27" key="1">
    <citation type="submission" date="2015-01" db="EMBL/GenBank/DDBJ databases">
        <title>Evolution of Trichinella species and genotypes.</title>
        <authorList>
            <person name="Korhonen P.K."/>
            <person name="Edoardo P."/>
            <person name="Giuseppe L.R."/>
            <person name="Gasser R.B."/>
        </authorList>
    </citation>
    <scope>NUCLEOTIDE SEQUENCE [LARGE SCALE GENOMIC DNA]</scope>
    <source>
        <strain evidence="26">ISS37</strain>
    </source>
</reference>
<dbReference type="PROSITE" id="PS00450">
    <property type="entry name" value="ACONITASE_1"/>
    <property type="match status" value="1"/>
</dbReference>
<dbReference type="GO" id="GO:0006302">
    <property type="term" value="P:double-strand break repair"/>
    <property type="evidence" value="ECO:0007669"/>
    <property type="project" value="InterPro"/>
</dbReference>
<dbReference type="Pfam" id="PF04423">
    <property type="entry name" value="Rad50_zn_hook"/>
    <property type="match status" value="1"/>
</dbReference>
<dbReference type="InterPro" id="IPR001030">
    <property type="entry name" value="Acoase/IPM_deHydtase_lsu_aba"/>
</dbReference>
<dbReference type="InterPro" id="IPR050926">
    <property type="entry name" value="Aconitase/IPM_isomerase"/>
</dbReference>
<evidence type="ECO:0000256" key="22">
    <source>
        <dbReference type="ARBA" id="ARBA00029682"/>
    </source>
</evidence>
<evidence type="ECO:0000256" key="12">
    <source>
        <dbReference type="ARBA" id="ARBA00022833"/>
    </source>
</evidence>
<dbReference type="GO" id="GO:0003994">
    <property type="term" value="F:aconitate hydratase activity"/>
    <property type="evidence" value="ECO:0007669"/>
    <property type="project" value="UniProtKB-EC"/>
</dbReference>
<protein>
    <recommendedName>
        <fullName evidence="6">aconitate hydratase</fullName>
        <ecNumber evidence="6">4.2.1.3</ecNumber>
    </recommendedName>
    <alternativeName>
        <fullName evidence="22">Citrate hydro-lyase</fullName>
    </alternativeName>
</protein>
<comment type="pathway">
    <text evidence="4">Carbohydrate metabolism; tricarboxylic acid cycle; isocitrate from oxaloacetate: step 2/2.</text>
</comment>
<dbReference type="SUPFAM" id="SSF53732">
    <property type="entry name" value="Aconitase iron-sulfur domain"/>
    <property type="match status" value="1"/>
</dbReference>
<dbReference type="NCBIfam" id="TIGR00606">
    <property type="entry name" value="rad50"/>
    <property type="match status" value="1"/>
</dbReference>
<dbReference type="PANTHER" id="PTHR43160:SF3">
    <property type="entry name" value="ACONITATE HYDRATASE, MITOCHONDRIAL"/>
    <property type="match status" value="1"/>
</dbReference>
<dbReference type="Gene3D" id="3.40.1060.10">
    <property type="entry name" value="Aconitase, Domain 2"/>
    <property type="match status" value="1"/>
</dbReference>
<evidence type="ECO:0000256" key="19">
    <source>
        <dbReference type="ARBA" id="ARBA00023204"/>
    </source>
</evidence>
<dbReference type="GO" id="GO:0016887">
    <property type="term" value="F:ATP hydrolysis activity"/>
    <property type="evidence" value="ECO:0007669"/>
    <property type="project" value="InterPro"/>
</dbReference>
<keyword evidence="18" id="KW-0496">Mitochondrion</keyword>
<comment type="subcellular location">
    <subcellularLocation>
        <location evidence="3">Mitochondrion</location>
    </subcellularLocation>
</comment>
<feature type="coiled-coil region" evidence="24">
    <location>
        <begin position="1211"/>
        <end position="1361"/>
    </location>
</feature>
<dbReference type="EC" id="4.2.1.3" evidence="6"/>
<evidence type="ECO:0000256" key="1">
    <source>
        <dbReference type="ARBA" id="ARBA00001966"/>
    </source>
</evidence>
<feature type="coiled-coil region" evidence="24">
    <location>
        <begin position="1118"/>
        <end position="1145"/>
    </location>
</feature>
<evidence type="ECO:0000256" key="23">
    <source>
        <dbReference type="PROSITE-ProRule" id="PRU00471"/>
    </source>
</evidence>
<evidence type="ECO:0000256" key="14">
    <source>
        <dbReference type="ARBA" id="ARBA00022946"/>
    </source>
</evidence>
<dbReference type="InterPro" id="IPR036008">
    <property type="entry name" value="Aconitase_4Fe-4S_dom"/>
</dbReference>
<dbReference type="PROSITE" id="PS01244">
    <property type="entry name" value="ACONITASE_2"/>
    <property type="match status" value="1"/>
</dbReference>
<dbReference type="FunFam" id="3.30.499.10:FF:000003">
    <property type="entry name" value="Aconitate hydratase, mitochondrial"/>
    <property type="match status" value="1"/>
</dbReference>
<dbReference type="GO" id="GO:0000723">
    <property type="term" value="P:telomere maintenance"/>
    <property type="evidence" value="ECO:0007669"/>
    <property type="project" value="InterPro"/>
</dbReference>
<dbReference type="Pfam" id="PF00694">
    <property type="entry name" value="Aconitase_C"/>
    <property type="match status" value="1"/>
</dbReference>
<dbReference type="GO" id="GO:0051539">
    <property type="term" value="F:4 iron, 4 sulfur cluster binding"/>
    <property type="evidence" value="ECO:0007669"/>
    <property type="project" value="InterPro"/>
</dbReference>
<evidence type="ECO:0000256" key="3">
    <source>
        <dbReference type="ARBA" id="ARBA00004173"/>
    </source>
</evidence>
<dbReference type="Gene3D" id="3.20.19.10">
    <property type="entry name" value="Aconitase, domain 4"/>
    <property type="match status" value="1"/>
</dbReference>
<evidence type="ECO:0000256" key="21">
    <source>
        <dbReference type="ARBA" id="ARBA00023501"/>
    </source>
</evidence>
<keyword evidence="14" id="KW-0809">Transit peptide</keyword>
<keyword evidence="13" id="KW-0067">ATP-binding</keyword>
<dbReference type="Gene3D" id="3.30.499.10">
    <property type="entry name" value="Aconitase, domain 3"/>
    <property type="match status" value="2"/>
</dbReference>
<dbReference type="InterPro" id="IPR006248">
    <property type="entry name" value="Aconitase_mito-like"/>
</dbReference>
<evidence type="ECO:0000256" key="6">
    <source>
        <dbReference type="ARBA" id="ARBA00012926"/>
    </source>
</evidence>
<evidence type="ECO:0000313" key="27">
    <source>
        <dbReference type="Proteomes" id="UP000054630"/>
    </source>
</evidence>
<evidence type="ECO:0000256" key="16">
    <source>
        <dbReference type="ARBA" id="ARBA00023014"/>
    </source>
</evidence>
<dbReference type="InterPro" id="IPR013134">
    <property type="entry name" value="Zn_hook_RAD50"/>
</dbReference>
<evidence type="ECO:0000256" key="5">
    <source>
        <dbReference type="ARBA" id="ARBA00007185"/>
    </source>
</evidence>
<keyword evidence="7" id="KW-0816">Tricarboxylic acid cycle</keyword>
<evidence type="ECO:0000256" key="10">
    <source>
        <dbReference type="ARBA" id="ARBA00022763"/>
    </source>
</evidence>
<evidence type="ECO:0000256" key="4">
    <source>
        <dbReference type="ARBA" id="ARBA00004717"/>
    </source>
</evidence>
<dbReference type="GO" id="GO:0046872">
    <property type="term" value="F:metal ion binding"/>
    <property type="evidence" value="ECO:0007669"/>
    <property type="project" value="UniProtKB-UniRule"/>
</dbReference>
<feature type="binding site" evidence="23">
    <location>
        <position position="1486"/>
    </location>
    <ligand>
        <name>Zn(2+)</name>
        <dbReference type="ChEBI" id="CHEBI:29105"/>
    </ligand>
</feature>
<dbReference type="Pfam" id="PF13476">
    <property type="entry name" value="AAA_23"/>
    <property type="match status" value="1"/>
</dbReference>
<dbReference type="SUPFAM" id="SSF52540">
    <property type="entry name" value="P-loop containing nucleoside triphosphate hydrolases"/>
    <property type="match status" value="1"/>
</dbReference>
<keyword evidence="9" id="KW-0547">Nucleotide-binding</keyword>
<evidence type="ECO:0000256" key="9">
    <source>
        <dbReference type="ARBA" id="ARBA00022741"/>
    </source>
</evidence>
<dbReference type="SUPFAM" id="SSF52016">
    <property type="entry name" value="LeuD/IlvD-like"/>
    <property type="match status" value="1"/>
</dbReference>
<keyword evidence="20" id="KW-0456">Lyase</keyword>
<dbReference type="FunFam" id="3.30.499.10:FF:000004">
    <property type="entry name" value="Aconitate hydratase, mitochondrial"/>
    <property type="match status" value="1"/>
</dbReference>
<dbReference type="InterPro" id="IPR000573">
    <property type="entry name" value="AconitaseA/IPMdHydase_ssu_swvl"/>
</dbReference>
<comment type="cofactor">
    <cofactor evidence="1">
        <name>[4Fe-4S] cluster</name>
        <dbReference type="ChEBI" id="CHEBI:49883"/>
    </cofactor>
</comment>
<dbReference type="Gene3D" id="3.40.50.300">
    <property type="entry name" value="P-loop containing nucleotide triphosphate hydrolases"/>
    <property type="match status" value="2"/>
</dbReference>
<evidence type="ECO:0000256" key="24">
    <source>
        <dbReference type="SAM" id="Coils"/>
    </source>
</evidence>
<keyword evidence="12 23" id="KW-0862">Zinc</keyword>
<dbReference type="GO" id="GO:0005829">
    <property type="term" value="C:cytosol"/>
    <property type="evidence" value="ECO:0007669"/>
    <property type="project" value="TreeGrafter"/>
</dbReference>
<keyword evidence="17 24" id="KW-0175">Coiled coil</keyword>
<comment type="similarity">
    <text evidence="5">Belongs to the aconitase/IPM isomerase family.</text>
</comment>
<evidence type="ECO:0000256" key="2">
    <source>
        <dbReference type="ARBA" id="ARBA00003113"/>
    </source>
</evidence>
<dbReference type="Pfam" id="PF13558">
    <property type="entry name" value="SbcC_Walker_B"/>
    <property type="match status" value="1"/>
</dbReference>
<dbReference type="PANTHER" id="PTHR43160">
    <property type="entry name" value="ACONITATE HYDRATASE B"/>
    <property type="match status" value="1"/>
</dbReference>
<evidence type="ECO:0000256" key="15">
    <source>
        <dbReference type="ARBA" id="ARBA00023004"/>
    </source>
</evidence>
<feature type="binding site" evidence="23">
    <location>
        <position position="1483"/>
    </location>
    <ligand>
        <name>Zn(2+)</name>
        <dbReference type="ChEBI" id="CHEBI:29105"/>
    </ligand>
</feature>
<dbReference type="GO" id="GO:0030870">
    <property type="term" value="C:Mre11 complex"/>
    <property type="evidence" value="ECO:0007669"/>
    <property type="project" value="InterPro"/>
</dbReference>
<dbReference type="NCBIfam" id="TIGR01340">
    <property type="entry name" value="aconitase_mito"/>
    <property type="match status" value="1"/>
</dbReference>
<dbReference type="InterPro" id="IPR038729">
    <property type="entry name" value="Rad50/SbcC_AAA"/>
</dbReference>
<name>A0A0V0SEG8_9BILA</name>
<dbReference type="InterPro" id="IPR015931">
    <property type="entry name" value="Acnase/IPM_dHydase_lsu_aba_1/3"/>
</dbReference>
<dbReference type="Proteomes" id="UP000054630">
    <property type="component" value="Unassembled WGS sequence"/>
</dbReference>
<evidence type="ECO:0000256" key="18">
    <source>
        <dbReference type="ARBA" id="ARBA00023128"/>
    </source>
</evidence>
<keyword evidence="15" id="KW-0408">Iron</keyword>
<dbReference type="GO" id="GO:0006099">
    <property type="term" value="P:tricarboxylic acid cycle"/>
    <property type="evidence" value="ECO:0007669"/>
    <property type="project" value="UniProtKB-UniPathway"/>
</dbReference>
<keyword evidence="19" id="KW-0234">DNA repair</keyword>
<keyword evidence="16" id="KW-0411">Iron-sulfur</keyword>
<evidence type="ECO:0000313" key="26">
    <source>
        <dbReference type="EMBL" id="KRX25092.1"/>
    </source>
</evidence>
<comment type="catalytic activity">
    <reaction evidence="21">
        <text>citrate = D-threo-isocitrate</text>
        <dbReference type="Rhea" id="RHEA:10336"/>
        <dbReference type="ChEBI" id="CHEBI:15562"/>
        <dbReference type="ChEBI" id="CHEBI:16947"/>
        <dbReference type="EC" id="4.2.1.3"/>
    </reaction>
</comment>
<dbReference type="InterPro" id="IPR027417">
    <property type="entry name" value="P-loop_NTPase"/>
</dbReference>
<accession>A0A0V0SEG8</accession>
<dbReference type="GO" id="GO:0005739">
    <property type="term" value="C:mitochondrion"/>
    <property type="evidence" value="ECO:0007669"/>
    <property type="project" value="UniProtKB-SubCell"/>
</dbReference>
<dbReference type="OrthoDB" id="2224430at2759"/>
<feature type="coiled-coil region" evidence="24">
    <location>
        <begin position="1549"/>
        <end position="1583"/>
    </location>
</feature>
<sequence>MGYRQFNSARFLHKSSTYFATQVPISRFELDKFLPYDALIQRLDIVRKRLNRPLTLAEKILYSHLDDPENAEIVRGSSYLKLRPDRVAMQDATAQMAVLQFISSGLDRVSVPTTIHCDHLIEANEEANSDLKRAKDVNAEVYDFLSSVAAKYGIGFWHPGSGIIHQIILENYAFPGLLLIGTDSHTPNGGGLGGLCIGVGGADAVDVMADIPWELKCPKIMGVKLQGELSGWTSPKDVILKLAEILTVKGGTGYIIEYFGPGVDSISCTGMGTICNMGAEVGATTSVFPFNNRMKRYLEATGREGIATVAEKCKHLFTSDAGAGYDQLVEINLSELEPRINGPFTPDLGHTIHNLGQHARENGYPLEVKAGLIGSCTNSSYEDMTRAANVAQQAVEHNYKAKSIFDVTPGSEQIRATMERDGLTETFRKIGATVLANACGPCIGQWNRKDVRKGEKNTIVTSYNRNFTGRNDANPATHAFVASPEIVTAIALAGRLDFDPTRDYLTANDGRKFKLKVPVGEELPSKGFDRGQETYQAPPADGSAVKVVVQPNSKRLQLLKAFDKWDGKDFEDMLVLIKIKGKCTTDHISAAGPWLKFRGHLDNISNNMFIGAINEENGEMNKVKNQLSGQWSSVPEAARFYKAKGKKWIVFGEENYGEGSSREHAALEPRHLGGRAIVVKSFARIHETNLKKQGMLALTFVNPADYDRVLPTDSVSLVGLKDFKPGKCFVLIICHLIPLKCILKHRDGSTDEFLLDHTYNDLQIEWFKAVSAGSINAISATYYYGIELFYHYYCNAGPNLNRYFIDFEVLYTCLVNKMSELSAMMIRGFRSFGLEEKGQTIKFQKPLTLIVGSNGSGKTTIIECLKYATVGILPPGGRGTIFIHDPKIANLPEVNAQVKLKFTDTLGATAVVSKSMTCYQKKNKMESRSLDGTIQRKINGQTTSVSMRCMDIEAEMVNLLGVSKPILDSVIFCHQEESNWPLSEPKLLKMKFDEIFSAVKCHFERSLENKVQILECKTELKHLEQNKTKASEVKQALQSNELKLKSINDDLNVLNGELEKMKIYLENVTKVRQEIVELTTKLDNVKSQMQIHKATADSLRRGIGELFKGSESELDYEIATFEMKIQKEKESLSQLQLEIQNNDEQLIGRCKQRDEIISHENKLKLEIEYWNGKLTEFDSQISVMCSKANIPNNYDNNVALQDIRKYCQSQADFLKTKEDEYSCRLNELKQEISDVEIKKKSEERNMGVLKEQIENCKNEIKKIEEQLLQSRTAVDELDALAEELKSVNEQIEVKNQFISASRMKDEIEELTRFSERKHTEINDLNNQLKKAKQHSAAEMQLDMWKREKATKLKAVEELMEKHEKFLSTHFKHTPNELLWLYVESKHVELTKLNAEMETLNSTVQNCTEQLNLNDEMIKEKTNDLETYNKKIAAACDGDPSSYNSVLLNVTENIEKLQLEKGNIGGTGFLYKKYVKYLKKNPCCPVCHRDFPSSEIVDSIIDELNETITNLPNREKSLISSLRSQETRRDKLVGLKPLFDIVQKLELQTIPDLEKERKLLIEKSESASQQLRQCEARCKIADEEYRQASAILVDVITLDSFLQYERSLCEKIAHQEEFLKASGMTMSSENLQQKIEDVQIMLSENEAMLQLKRKEQSKHRDMLQTLRDCAHHLTEKKQRVLNQMQQSASLRELESSRRAELSRLETNFTNAKKQVEILGRQLNERILELDSLRQNSAEILEPLKSGVENLTDSLRQLDHSADHLKQYNAGKFESQLEQLKQKRMENEQIIHSLEMSKADTANKLQIMQKDVVRAEMRRRDLHDLKKLLGEEAAQCRLAAEAHHLQTELDSKMVPSGETDFDTVNEEYCKKLKISHELIGKKSELELTIDRLRGELESNMYKDADVKWRDKMIAHVTLEHAQNDLYHYANALEQAIMQFHKIKMQEVNAILKDLWEAVYQGSDVDYIEIKSEEDLQDNFGKRRNYNYRVVMHVGKEVLDMRGRCSAGQKVLASIIIRIALAEVFSTNCGFMTLDEPTTNLDSKNSANLARALVDLLRVRSLEKHFQLILITHDDSFVEQITRFWPVEVFYRVKKNDAGCSKLYEETVDKRICKCTFYCLPKKALTLKVKRDNSFQSVGGSVVECSPATRATRVRFPADANAFPYSI</sequence>
<dbReference type="FunFam" id="3.40.1060.10:FF:000001">
    <property type="entry name" value="Aconitate hydratase, mitochondrial"/>
    <property type="match status" value="1"/>
</dbReference>
<feature type="coiled-coil region" evidence="24">
    <location>
        <begin position="1768"/>
        <end position="1795"/>
    </location>
</feature>
<evidence type="ECO:0000256" key="17">
    <source>
        <dbReference type="ARBA" id="ARBA00023054"/>
    </source>
</evidence>
<feature type="domain" description="Zinc-hook" evidence="25">
    <location>
        <begin position="1439"/>
        <end position="1536"/>
    </location>
</feature>
<dbReference type="InterPro" id="IPR015932">
    <property type="entry name" value="Aconitase_dom2"/>
</dbReference>
<dbReference type="NCBIfam" id="NF005558">
    <property type="entry name" value="PRK07229.1"/>
    <property type="match status" value="1"/>
</dbReference>
<keyword evidence="11" id="KW-0378">Hydrolase</keyword>
<evidence type="ECO:0000256" key="7">
    <source>
        <dbReference type="ARBA" id="ARBA00022532"/>
    </source>
</evidence>
<organism evidence="26 27">
    <name type="scientific">Trichinella nelsoni</name>
    <dbReference type="NCBI Taxonomy" id="6336"/>
    <lineage>
        <taxon>Eukaryota</taxon>
        <taxon>Metazoa</taxon>
        <taxon>Ecdysozoa</taxon>
        <taxon>Nematoda</taxon>
        <taxon>Enoplea</taxon>
        <taxon>Dorylaimia</taxon>
        <taxon>Trichinellida</taxon>
        <taxon>Trichinellidae</taxon>
        <taxon>Trichinella</taxon>
    </lineage>
</organism>
<evidence type="ECO:0000256" key="20">
    <source>
        <dbReference type="ARBA" id="ARBA00023239"/>
    </source>
</evidence>
<dbReference type="Pfam" id="PF00330">
    <property type="entry name" value="Aconitase"/>
    <property type="match status" value="1"/>
</dbReference>
<dbReference type="CDD" id="cd01584">
    <property type="entry name" value="AcnA_Mitochondrial"/>
    <property type="match status" value="1"/>
</dbReference>
<dbReference type="PROSITE" id="PS51131">
    <property type="entry name" value="ZN_HOOK"/>
    <property type="match status" value="1"/>
</dbReference>
<keyword evidence="10" id="KW-0227">DNA damage</keyword>
<dbReference type="EMBL" id="JYDL01000014">
    <property type="protein sequence ID" value="KRX25092.1"/>
    <property type="molecule type" value="Genomic_DNA"/>
</dbReference>
<gene>
    <name evidence="26" type="primary">aco-2</name>
    <name evidence="26" type="ORF">T07_6467</name>
</gene>